<dbReference type="InterPro" id="IPR031325">
    <property type="entry name" value="RHS_repeat"/>
</dbReference>
<gene>
    <name evidence="2" type="ORF">SGN30_27445</name>
</gene>
<accession>A0AAJ2R8H4</accession>
<evidence type="ECO:0000259" key="1">
    <source>
        <dbReference type="PROSITE" id="PS51782"/>
    </source>
</evidence>
<dbReference type="Proteomes" id="UP001287445">
    <property type="component" value="Unassembled WGS sequence"/>
</dbReference>
<evidence type="ECO:0000313" key="2">
    <source>
        <dbReference type="EMBL" id="MDX4957168.1"/>
    </source>
</evidence>
<dbReference type="Gene3D" id="3.10.350.10">
    <property type="entry name" value="LysM domain"/>
    <property type="match status" value="1"/>
</dbReference>
<comment type="caution">
    <text evidence="2">The sequence shown here is derived from an EMBL/GenBank/DDBJ whole genome shotgun (WGS) entry which is preliminary data.</text>
</comment>
<dbReference type="Pfam" id="PF05593">
    <property type="entry name" value="RHS_repeat"/>
    <property type="match status" value="1"/>
</dbReference>
<dbReference type="EMBL" id="JAWWMZ010000016">
    <property type="protein sequence ID" value="MDX4957168.1"/>
    <property type="molecule type" value="Genomic_DNA"/>
</dbReference>
<reference evidence="2" key="1">
    <citation type="submission" date="2023-11" db="EMBL/GenBank/DDBJ databases">
        <title>Identification and selenium tolerance of Delftia acidovorans R3-25.</title>
        <authorList>
            <person name="Zhang S."/>
            <person name="Liu Y."/>
            <person name="Guo Y."/>
        </authorList>
    </citation>
    <scope>NUCLEOTIDE SEQUENCE</scope>
    <source>
        <strain evidence="2">R3-25</strain>
    </source>
</reference>
<evidence type="ECO:0000313" key="3">
    <source>
        <dbReference type="Proteomes" id="UP001287445"/>
    </source>
</evidence>
<proteinExistence type="predicted"/>
<protein>
    <submittedName>
        <fullName evidence="2">LysM peptidoglycan-binding domain-containing protein</fullName>
    </submittedName>
</protein>
<dbReference type="Gene3D" id="2.180.10.10">
    <property type="entry name" value="RHS repeat-associated core"/>
    <property type="match status" value="1"/>
</dbReference>
<dbReference type="Pfam" id="PF01476">
    <property type="entry name" value="LysM"/>
    <property type="match status" value="1"/>
</dbReference>
<dbReference type="InterPro" id="IPR018392">
    <property type="entry name" value="LysM"/>
</dbReference>
<dbReference type="CDD" id="cd00118">
    <property type="entry name" value="LysM"/>
    <property type="match status" value="1"/>
</dbReference>
<feature type="domain" description="LysM" evidence="1">
    <location>
        <begin position="475"/>
        <end position="524"/>
    </location>
</feature>
<organism evidence="2 3">
    <name type="scientific">Delftia acidovorans</name>
    <name type="common">Pseudomonas acidovorans</name>
    <name type="synonym">Comamonas acidovorans</name>
    <dbReference type="NCBI Taxonomy" id="80866"/>
    <lineage>
        <taxon>Bacteria</taxon>
        <taxon>Pseudomonadati</taxon>
        <taxon>Pseudomonadota</taxon>
        <taxon>Betaproteobacteria</taxon>
        <taxon>Burkholderiales</taxon>
        <taxon>Comamonadaceae</taxon>
        <taxon>Delftia</taxon>
    </lineage>
</organism>
<dbReference type="PROSITE" id="PS51782">
    <property type="entry name" value="LYSM"/>
    <property type="match status" value="1"/>
</dbReference>
<dbReference type="AlphaFoldDB" id="A0AAJ2R8H4"/>
<dbReference type="InterPro" id="IPR036779">
    <property type="entry name" value="LysM_dom_sf"/>
</dbReference>
<dbReference type="RefSeq" id="WP_319076658.1">
    <property type="nucleotide sequence ID" value="NZ_JAWWMZ010000016.1"/>
</dbReference>
<sequence length="572" mass="63091">MLLACEIAVVCPFGKQSNSSRPVHITQNDGAGQLIEIKDNYLGQLSSYTYDLAGNRLTEKLTQKTKLSSGLIENVVYQDNHLFYDAQNRLRASFDGRSDVRISYDLAGNRSQVKTSVINNLYTIKNEGKTYQSPGQYQQFVNESVTTYGYDAMNRQLASREYQGATPNGTLLQSHDYLYDQAGNRIQDTVFEKSTTAGVADTRGTYQYIYDDLNRIESYSGYGIAERTDTIRYDGAGRQVYAMSLAKSNNLWNDEHRYNQYDNLGRLQDTRVVMRRTDNQQKTQHTDIAYHGAAGDTSLGYDAAGNLRGNLQTTDGRTNDAVRPTYQHQFNGGYQQTSSTTTQGGRTATTNTWRDANGFISNIEQQDGVVDNRYNRAFVNDARGNALYVNQSAGSASDKGGRIENRPGGYIGDAFNPGHIQRQLVANGEVLARYGDAPDSENPPKAGDVPKYVNTAEFHLNAPALKLRDTNFSAMRYTVVGGETLKTIARNVLGDSSLWWRIAEANGLAVSGDGELRAGQTLSIPKLALNANNADTFQPYDPSRVTSSLRSVLPAPVLAALSAQRLRLPAPP</sequence>
<name>A0AAJ2R8H4_DELAC</name>